<evidence type="ECO:0000313" key="8">
    <source>
        <dbReference type="Proteomes" id="UP000286746"/>
    </source>
</evidence>
<keyword evidence="4 6" id="KW-1133">Transmembrane helix</keyword>
<evidence type="ECO:0000256" key="2">
    <source>
        <dbReference type="ARBA" id="ARBA00007375"/>
    </source>
</evidence>
<evidence type="ECO:0000256" key="4">
    <source>
        <dbReference type="ARBA" id="ARBA00022989"/>
    </source>
</evidence>
<keyword evidence="5 6" id="KW-0472">Membrane</keyword>
<dbReference type="PANTHER" id="PTHR31885">
    <property type="entry name" value="GH04784P"/>
    <property type="match status" value="1"/>
</dbReference>
<keyword evidence="3 6" id="KW-0812">Transmembrane</keyword>
<feature type="transmembrane region" description="Helical" evidence="6">
    <location>
        <begin position="110"/>
        <end position="130"/>
    </location>
</feature>
<dbReference type="GO" id="GO:0016787">
    <property type="term" value="F:hydrolase activity"/>
    <property type="evidence" value="ECO:0007669"/>
    <property type="project" value="TreeGrafter"/>
</dbReference>
<dbReference type="Proteomes" id="UP000286746">
    <property type="component" value="Unassembled WGS sequence"/>
</dbReference>
<feature type="transmembrane region" description="Helical" evidence="6">
    <location>
        <begin position="78"/>
        <end position="98"/>
    </location>
</feature>
<comment type="caution">
    <text evidence="7">The sequence shown here is derived from an EMBL/GenBank/DDBJ whole genome shotgun (WGS) entry which is preliminary data.</text>
</comment>
<evidence type="ECO:0000256" key="3">
    <source>
        <dbReference type="ARBA" id="ARBA00022692"/>
    </source>
</evidence>
<organism evidence="7 8">
    <name type="scientific">Streptomyces paromomycinus</name>
    <name type="common">Streptomyces rimosus subsp. paromomycinus</name>
    <dbReference type="NCBI Taxonomy" id="92743"/>
    <lineage>
        <taxon>Bacteria</taxon>
        <taxon>Bacillati</taxon>
        <taxon>Actinomycetota</taxon>
        <taxon>Actinomycetes</taxon>
        <taxon>Kitasatosporales</taxon>
        <taxon>Streptomycetaceae</taxon>
        <taxon>Streptomyces</taxon>
    </lineage>
</organism>
<evidence type="ECO:0000256" key="1">
    <source>
        <dbReference type="ARBA" id="ARBA00004141"/>
    </source>
</evidence>
<sequence>MTSAARTARVLLGAFAVLTAVHLGALLAGATTVVHLTKPALMPVLAGYVLAAGAPRLLAVALLFGCGGDTLLQTGDDALFLVGMGSFAAGHVCYLVLLTRRGAFPGGLRLSGPLAACYAAAWLGFVALLWPDLAADLRLPVAAYSLLLTATAFSALRLGPRAALGGLLFLLSDSLLATGLAHWQQPPAAQFWVMLTYAAAQYALADGVRRTYTAGERPGDAGAARTYGEVRSTPV</sequence>
<proteinExistence type="inferred from homology"/>
<evidence type="ECO:0000313" key="7">
    <source>
        <dbReference type="EMBL" id="GCD46768.1"/>
    </source>
</evidence>
<name>A0A401WBR6_STREY</name>
<reference evidence="7 8" key="1">
    <citation type="submission" date="2018-11" db="EMBL/GenBank/DDBJ databases">
        <title>Whole genome sequence of Streptomyces paromomycinus NBRC 15454(T).</title>
        <authorList>
            <person name="Komaki H."/>
            <person name="Tamura T."/>
        </authorList>
    </citation>
    <scope>NUCLEOTIDE SEQUENCE [LARGE SCALE GENOMIC DNA]</scope>
    <source>
        <strain evidence="7 8">NBRC 15454</strain>
    </source>
</reference>
<dbReference type="PANTHER" id="PTHR31885:SF6">
    <property type="entry name" value="GH04784P"/>
    <property type="match status" value="1"/>
</dbReference>
<feature type="transmembrane region" description="Helical" evidence="6">
    <location>
        <begin position="45"/>
        <end position="66"/>
    </location>
</feature>
<dbReference type="RefSeq" id="WP_125057045.1">
    <property type="nucleotide sequence ID" value="NZ_BHZD01000001.1"/>
</dbReference>
<dbReference type="Pfam" id="PF07947">
    <property type="entry name" value="YhhN"/>
    <property type="match status" value="1"/>
</dbReference>
<evidence type="ECO:0000256" key="5">
    <source>
        <dbReference type="ARBA" id="ARBA00023136"/>
    </source>
</evidence>
<keyword evidence="8" id="KW-1185">Reference proteome</keyword>
<evidence type="ECO:0000256" key="6">
    <source>
        <dbReference type="SAM" id="Phobius"/>
    </source>
</evidence>
<comment type="similarity">
    <text evidence="2">Belongs to the TMEM86 family.</text>
</comment>
<comment type="subcellular location">
    <subcellularLocation>
        <location evidence="1">Membrane</location>
        <topology evidence="1">Multi-pass membrane protein</topology>
    </subcellularLocation>
</comment>
<protein>
    <recommendedName>
        <fullName evidence="9">Lysoplasmalogenase</fullName>
    </recommendedName>
</protein>
<accession>A0A401WBR6</accession>
<dbReference type="EMBL" id="BHZD01000001">
    <property type="protein sequence ID" value="GCD46768.1"/>
    <property type="molecule type" value="Genomic_DNA"/>
</dbReference>
<gene>
    <name evidence="7" type="ORF">GKJPGBOP_06519</name>
</gene>
<evidence type="ECO:0008006" key="9">
    <source>
        <dbReference type="Google" id="ProtNLM"/>
    </source>
</evidence>
<feature type="transmembrane region" description="Helical" evidence="6">
    <location>
        <begin position="137"/>
        <end position="156"/>
    </location>
</feature>
<dbReference type="AlphaFoldDB" id="A0A401WBR6"/>
<dbReference type="InterPro" id="IPR012506">
    <property type="entry name" value="TMEM86B-like"/>
</dbReference>
<dbReference type="GO" id="GO:0016020">
    <property type="term" value="C:membrane"/>
    <property type="evidence" value="ECO:0007669"/>
    <property type="project" value="UniProtKB-SubCell"/>
</dbReference>